<evidence type="ECO:0000256" key="1">
    <source>
        <dbReference type="SAM" id="MobiDB-lite"/>
    </source>
</evidence>
<feature type="domain" description="AIR9-like A9" evidence="2">
    <location>
        <begin position="882"/>
        <end position="954"/>
    </location>
</feature>
<sequence>MKSPLRRSYCPPIPTSPISPSLKPPETTIPKSKIDKIHSTFCGLSNSKLKILPPQARSPSLLVLDLEQNLFQSSALQNLPKGLTILNLVKNPLLDMRIPVLLRLRSLSLDYCGLSSFEGFPFLPQLRFLSVSNNKIKNFKGLPILMRLEYFNIENNAFPFESKLSIAAVGSISLNMFNNVELTEDDLEESFQLSPLVGFSLRCGRDPTPCNSPQDEVRKSQAFLTSKLASYLKSKKIDNPILSLNICKYENQSSIICPFEAKSIKWLRSRSPEHGNEWTPISPMPDQKQPNILPTTMLLRMHLIRCDFVLDDDKTYSLFTDEPIGRSSDELSLPFPLDPVIAGLPLEGSLISLIPLPIPTRVAWMRKNEVIGEDSTSLLLKNTEIGNVIRCLLQPYCPNYKNVSFSTVFVETDVVDPILPTVSAVTFPESIQEGVKIDFTRKMFPDREGESQILIERARGITEEWFVVAEVKPDNFSYIPTCEDAGHYLRVSYAPITTEGVIGATVYFYSSTRVLPTLPVFTNAVIGGLPKTNFTLCAVADYKGGRKGDCSYNWYASTVPITAQNIKSLPLVQENSPFFTIPDDYENYFLACEMVPVREDDVVGEAVYTALTEPIVKDEAPAEFDEELPETLHAGDQIVLEKQVSFYVSSTKGFCGFTEVKRGTNVTLKDNWVGHILRIVGNECDYVVGEIKPSVPEITEINIQCPKYEIGELATLEIKHKNLKKDRFDSIWVRCMNEGLEKAVAYNTPDYVIQAGDIGYRLKVMINTYDDNHDYLKSFVSQMTPMIKSTYHDAPIITGKLVEFNMISVAYDKEMDEIKWLRSDTKQKWEDTNQTGVEYYLTTEDVHHYMRAQISIGESTLIATTNDVIQASKPNSSVRFLTNEATEGQEMKPIIKYQGGVQGKSITEWKRFSNGSWQLVSSTANYKVTKDDVGFKLCFFYTPVRNDNVKGEMITKDFGIVSGLQPTVTDVEVKQNERGFIQCTGKYSGGVEGPSYYLWHAFDKQGKQHNIGKTDECEIFPPEQLFGLEVQATYCPIRNDGVEGEQVRSSNKVVVRPLPSITSIDILVKDGVVRVGQVLRCKATTEPSDCTLTYSWYRGDGQTNWEAIPNATKADYTPTELDVGFFVLCLVAPTNKEGWVGKGISAATPLPVDQRELKLKLIPEIARATEKEMYWTGAILQTNLGDEIVTWERQVNQEWVVVGDYSKYLITANDVGYRLRAAIDDYESPPSPVIIIGPDVGSFVNATVRARSFQFKAISKMGSIKWEFIADQNGLTMKSKRAKNQKTSKWSSVKASGIDGAPDEVELWMDATTKFVIVPLLQSDPNFKSIVQKNASDFIVLTLKGFISKYGSQP</sequence>
<dbReference type="PANTHER" id="PTHR31149">
    <property type="entry name" value="EXPRESSED PROTEIN"/>
    <property type="match status" value="1"/>
</dbReference>
<comment type="caution">
    <text evidence="3">The sequence shown here is derived from an EMBL/GenBank/DDBJ whole genome shotgun (WGS) entry which is preliminary data.</text>
</comment>
<organism evidence="3 4">
    <name type="scientific">Tritrichomonas musculus</name>
    <dbReference type="NCBI Taxonomy" id="1915356"/>
    <lineage>
        <taxon>Eukaryota</taxon>
        <taxon>Metamonada</taxon>
        <taxon>Parabasalia</taxon>
        <taxon>Tritrichomonadida</taxon>
        <taxon>Tritrichomonadidae</taxon>
        <taxon>Tritrichomonas</taxon>
    </lineage>
</organism>
<accession>A0ABR2IZ36</accession>
<dbReference type="PANTHER" id="PTHR31149:SF11">
    <property type="entry name" value="187-KDA MICROTUBULE-ASSOCIATED PROTEIN AIR9"/>
    <property type="match status" value="1"/>
</dbReference>
<dbReference type="Proteomes" id="UP001470230">
    <property type="component" value="Unassembled WGS sequence"/>
</dbReference>
<dbReference type="EMBL" id="JAPFFF010000014">
    <property type="protein sequence ID" value="KAK8870786.1"/>
    <property type="molecule type" value="Genomic_DNA"/>
</dbReference>
<evidence type="ECO:0000313" key="3">
    <source>
        <dbReference type="EMBL" id="KAK8870786.1"/>
    </source>
</evidence>
<evidence type="ECO:0000259" key="2">
    <source>
        <dbReference type="Pfam" id="PF23197"/>
    </source>
</evidence>
<gene>
    <name evidence="3" type="ORF">M9Y10_008673</name>
</gene>
<feature type="region of interest" description="Disordered" evidence="1">
    <location>
        <begin position="1"/>
        <end position="25"/>
    </location>
</feature>
<protein>
    <recommendedName>
        <fullName evidence="2">AIR9-like A9 domain-containing protein</fullName>
    </recommendedName>
</protein>
<feature type="domain" description="AIR9-like A9" evidence="2">
    <location>
        <begin position="977"/>
        <end position="1047"/>
    </location>
</feature>
<dbReference type="InterPro" id="IPR032675">
    <property type="entry name" value="LRR_dom_sf"/>
</dbReference>
<feature type="domain" description="AIR9-like A9" evidence="2">
    <location>
        <begin position="527"/>
        <end position="608"/>
    </location>
</feature>
<reference evidence="3 4" key="1">
    <citation type="submission" date="2024-04" db="EMBL/GenBank/DDBJ databases">
        <title>Tritrichomonas musculus Genome.</title>
        <authorList>
            <person name="Alves-Ferreira E."/>
            <person name="Grigg M."/>
            <person name="Lorenzi H."/>
            <person name="Galac M."/>
        </authorList>
    </citation>
    <scope>NUCLEOTIDE SEQUENCE [LARGE SCALE GENOMIC DNA]</scope>
    <source>
        <strain evidence="3 4">EAF2021</strain>
    </source>
</reference>
<dbReference type="InterPro" id="IPR056284">
    <property type="entry name" value="AIR9-like_A9"/>
</dbReference>
<dbReference type="SUPFAM" id="SSF52075">
    <property type="entry name" value="Outer arm dynein light chain 1"/>
    <property type="match status" value="1"/>
</dbReference>
<dbReference type="PROSITE" id="PS51450">
    <property type="entry name" value="LRR"/>
    <property type="match status" value="1"/>
</dbReference>
<dbReference type="Gene3D" id="3.80.10.10">
    <property type="entry name" value="Ribonuclease Inhibitor"/>
    <property type="match status" value="1"/>
</dbReference>
<dbReference type="Pfam" id="PF23197">
    <property type="entry name" value="IG_AIR9"/>
    <property type="match status" value="3"/>
</dbReference>
<proteinExistence type="predicted"/>
<evidence type="ECO:0000313" key="4">
    <source>
        <dbReference type="Proteomes" id="UP001470230"/>
    </source>
</evidence>
<dbReference type="Gene3D" id="2.60.40.2700">
    <property type="match status" value="1"/>
</dbReference>
<name>A0ABR2IZ36_9EUKA</name>
<keyword evidence="4" id="KW-1185">Reference proteome</keyword>
<dbReference type="InterPro" id="IPR001611">
    <property type="entry name" value="Leu-rich_rpt"/>
</dbReference>